<dbReference type="InterPro" id="IPR021856">
    <property type="entry name" value="DUF3465"/>
</dbReference>
<dbReference type="Pfam" id="PF11948">
    <property type="entry name" value="DUF3465"/>
    <property type="match status" value="1"/>
</dbReference>
<accession>A0A8D5G513</accession>
<evidence type="ECO:0000313" key="1">
    <source>
        <dbReference type="EMBL" id="BCM26078.1"/>
    </source>
</evidence>
<dbReference type="Proteomes" id="UP000826722">
    <property type="component" value="Chromosome"/>
</dbReference>
<protein>
    <recommendedName>
        <fullName evidence="3">DUF3465 domain-containing protein</fullName>
    </recommendedName>
</protein>
<evidence type="ECO:0008006" key="3">
    <source>
        <dbReference type="Google" id="ProtNLM"/>
    </source>
</evidence>
<dbReference type="KEGG" id="mpau:ZMTM_23370"/>
<dbReference type="EMBL" id="AP024110">
    <property type="protein sequence ID" value="BCM26078.1"/>
    <property type="molecule type" value="Genomic_DNA"/>
</dbReference>
<gene>
    <name evidence="1" type="ORF">ZMTM_23370</name>
</gene>
<dbReference type="RefSeq" id="WP_221764101.1">
    <property type="nucleotide sequence ID" value="NZ_AP024110.1"/>
</dbReference>
<proteinExistence type="predicted"/>
<sequence length="159" mass="17520">MLKVLLVVVIGIVYTIFNVGFSDGIDGKKSQAQLSGFTEKVVPVAGFSAADVAIQQSFDSHTPHAQVQSTGQIIKLLSDDNDGTRHQRFIIRLNNGLTLLIAHNIDIAPKIPNLTVGDMIAFNGQYEWNDKGGVVHWTHHDPQGHHVAGWLNYQGHQYQ</sequence>
<reference evidence="1" key="1">
    <citation type="journal article" date="2021" name="Arch. Microbiol.">
        <title>Methyloradius palustris gen. nov., sp. nov., a methanol-oxidizing bacterium isolated from snow.</title>
        <authorList>
            <person name="Miyadera T."/>
            <person name="Kojima H."/>
            <person name="Fukui M."/>
        </authorList>
    </citation>
    <scope>NUCLEOTIDE SEQUENCE</scope>
    <source>
        <strain evidence="1">Zm11</strain>
    </source>
</reference>
<evidence type="ECO:0000313" key="2">
    <source>
        <dbReference type="Proteomes" id="UP000826722"/>
    </source>
</evidence>
<name>A0A8D5G513_9PROT</name>
<keyword evidence="2" id="KW-1185">Reference proteome</keyword>
<dbReference type="AlphaFoldDB" id="A0A8D5G513"/>
<organism evidence="1 2">
    <name type="scientific">Methyloradius palustris</name>
    <dbReference type="NCBI Taxonomy" id="2778876"/>
    <lineage>
        <taxon>Bacteria</taxon>
        <taxon>Pseudomonadati</taxon>
        <taxon>Pseudomonadota</taxon>
        <taxon>Betaproteobacteria</taxon>
        <taxon>Nitrosomonadales</taxon>
        <taxon>Methylophilaceae</taxon>
        <taxon>Methyloradius</taxon>
    </lineage>
</organism>